<protein>
    <submittedName>
        <fullName evidence="2">DUF3108 domain-containing protein</fullName>
    </submittedName>
</protein>
<dbReference type="Proteomes" id="UP000051497">
    <property type="component" value="Unassembled WGS sequence"/>
</dbReference>
<reference evidence="2" key="2">
    <citation type="journal article" date="2016" name="Genome Announc.">
        <title>Draft Genome Sequences of Two Novel Amoeba-Resistant Intranuclear Bacteria, 'Candidatus Berkiella cookevillensis' and 'Candidatus Berkiella aquae'.</title>
        <authorList>
            <person name="Mehari Y.T."/>
            <person name="Arivett B.A."/>
            <person name="Farone A.L."/>
            <person name="Gunderson J.H."/>
            <person name="Farone M.B."/>
        </authorList>
    </citation>
    <scope>NUCLEOTIDE SEQUENCE</scope>
    <source>
        <strain evidence="2">HT99</strain>
    </source>
</reference>
<reference evidence="2" key="3">
    <citation type="submission" date="2021-06" db="EMBL/GenBank/DDBJ databases">
        <title>Genomic Description and Analysis of Intracellular Bacteria, Candidatus Berkiella cookevillensis and Candidatus Berkiella aquae.</title>
        <authorList>
            <person name="Kidane D.T."/>
            <person name="Mehari Y.T."/>
            <person name="Rice F.C."/>
            <person name="Arivett B.A."/>
            <person name="Farone A.L."/>
            <person name="Berk S.G."/>
            <person name="Farone M.B."/>
        </authorList>
    </citation>
    <scope>NUCLEOTIDE SEQUENCE</scope>
    <source>
        <strain evidence="2">HT99</strain>
    </source>
</reference>
<dbReference type="Pfam" id="PF11306">
    <property type="entry name" value="DUF3108"/>
    <property type="match status" value="1"/>
</dbReference>
<accession>A0A0Q9YXF2</accession>
<reference evidence="1" key="1">
    <citation type="submission" date="2015-09" db="EMBL/GenBank/DDBJ databases">
        <title>Draft Genome Sequences of Two Novel Amoeba-resistant Intranuclear Bacteria, Candidatus Berkiella cookevillensis and Candidatus Berkiella aquae.</title>
        <authorList>
            <person name="Mehari Y.T."/>
            <person name="Arivett B.A."/>
            <person name="Farone A.L."/>
            <person name="Gunderson J.H."/>
            <person name="Farone M.B."/>
        </authorList>
    </citation>
    <scope>NUCLEOTIDE SEQUENCE [LARGE SCALE GENOMIC DNA]</scope>
    <source>
        <strain evidence="1">HT99</strain>
    </source>
</reference>
<dbReference type="STRING" id="295108.HT99x_01575"/>
<evidence type="ECO:0000313" key="1">
    <source>
        <dbReference type="EMBL" id="KRG21399.1"/>
    </source>
</evidence>
<organism evidence="1">
    <name type="scientific">Candidatus Berkiella aquae</name>
    <dbReference type="NCBI Taxonomy" id="295108"/>
    <lineage>
        <taxon>Bacteria</taxon>
        <taxon>Pseudomonadati</taxon>
        <taxon>Pseudomonadota</taxon>
        <taxon>Gammaproteobacteria</taxon>
        <taxon>Candidatus Berkiellales</taxon>
        <taxon>Candidatus Berkiellaceae</taxon>
        <taxon>Candidatus Berkiella</taxon>
    </lineage>
</organism>
<comment type="caution">
    <text evidence="1">The sequence shown here is derived from an EMBL/GenBank/DDBJ whole genome shotgun (WGS) entry which is preliminary data.</text>
</comment>
<proteinExistence type="predicted"/>
<gene>
    <name evidence="2" type="ORF">HT99x_005955</name>
    <name evidence="1" type="ORF">HT99x_01575</name>
</gene>
<name>A0A0Q9YXF2_9GAMM</name>
<dbReference type="AlphaFoldDB" id="A0A0Q9YXF2"/>
<evidence type="ECO:0000313" key="3">
    <source>
        <dbReference type="Proteomes" id="UP000051497"/>
    </source>
</evidence>
<dbReference type="OrthoDB" id="6007799at2"/>
<keyword evidence="3" id="KW-1185">Reference proteome</keyword>
<sequence>MSQLNFIFFSTLIAILIWMASPSVKGFVNNDVHSTLPLVEYEARYTVNWRGLYAGESIHKLHRRSDGQYHFETRTAPQLAFLPYNYRESSDFTYQEGKIKPHNYYYNIQEGTKRKSGNVSFNWQQNTLYNKELSEPWETTIPEDVQDKLTHTLSLRQALKMGQAIPTFTVAEEDKLKDYSFTILGHERLNTKIGVMDTVKVEHISRRGNRTTLWLAKSLDYTPVKMMQKRQGKVVAGGEILSFVPQLHQEGTQG</sequence>
<dbReference type="EMBL" id="LKAJ02000001">
    <property type="protein sequence ID" value="MCS5710967.1"/>
    <property type="molecule type" value="Genomic_DNA"/>
</dbReference>
<dbReference type="EMBL" id="LKAJ01000005">
    <property type="protein sequence ID" value="KRG21399.1"/>
    <property type="molecule type" value="Genomic_DNA"/>
</dbReference>
<dbReference type="InterPro" id="IPR021457">
    <property type="entry name" value="DUF3108"/>
</dbReference>
<evidence type="ECO:0000313" key="2">
    <source>
        <dbReference type="EMBL" id="MCS5710967.1"/>
    </source>
</evidence>
<dbReference type="RefSeq" id="WP_075066202.1">
    <property type="nucleotide sequence ID" value="NZ_LKAJ02000001.1"/>
</dbReference>